<sequence length="197" mass="21411">MITDVIDHLAGISPGSPLDRLRERRPDAREHAQRGFDALFTPDDDREVTLVERDAVAAFVTGLHHDAAVARFYADRLAELAPGLVKVIEAEIETGRTTGPYGIYPDGGVLAAESDEGLRYRTSGTSELGERLAAALEHAHLLVFRPREARQDDLDALARAGWSATGIVTLSQLVAFLSFQVRVISGLRLLNQEGLTA</sequence>
<dbReference type="InterPro" id="IPR023982">
    <property type="entry name" value="CHP04029_CMD-like"/>
</dbReference>
<organism evidence="1 2">
    <name type="scientific">Nonomuraea solani</name>
    <dbReference type="NCBI Taxonomy" id="1144553"/>
    <lineage>
        <taxon>Bacteria</taxon>
        <taxon>Bacillati</taxon>
        <taxon>Actinomycetota</taxon>
        <taxon>Actinomycetes</taxon>
        <taxon>Streptosporangiales</taxon>
        <taxon>Streptosporangiaceae</taxon>
        <taxon>Nonomuraea</taxon>
    </lineage>
</organism>
<dbReference type="EMBL" id="FNVT01000006">
    <property type="protein sequence ID" value="SEG88298.1"/>
    <property type="molecule type" value="Genomic_DNA"/>
</dbReference>
<dbReference type="OrthoDB" id="8718286at2"/>
<gene>
    <name evidence="1" type="ORF">SAMN05444920_106217</name>
</gene>
<dbReference type="Proteomes" id="UP000236732">
    <property type="component" value="Unassembled WGS sequence"/>
</dbReference>
<dbReference type="Gene3D" id="1.20.1290.10">
    <property type="entry name" value="AhpD-like"/>
    <property type="match status" value="1"/>
</dbReference>
<name>A0A1H6DST5_9ACTN</name>
<keyword evidence="2" id="KW-1185">Reference proteome</keyword>
<dbReference type="AlphaFoldDB" id="A0A1H6DST5"/>
<reference evidence="1 2" key="1">
    <citation type="submission" date="2016-10" db="EMBL/GenBank/DDBJ databases">
        <authorList>
            <person name="de Groot N.N."/>
        </authorList>
    </citation>
    <scope>NUCLEOTIDE SEQUENCE [LARGE SCALE GENOMIC DNA]</scope>
    <source>
        <strain evidence="1 2">CGMCC 4.7037</strain>
    </source>
</reference>
<dbReference type="InterPro" id="IPR029032">
    <property type="entry name" value="AhpD-like"/>
</dbReference>
<proteinExistence type="predicted"/>
<evidence type="ECO:0000313" key="2">
    <source>
        <dbReference type="Proteomes" id="UP000236732"/>
    </source>
</evidence>
<evidence type="ECO:0000313" key="1">
    <source>
        <dbReference type="EMBL" id="SEG88298.1"/>
    </source>
</evidence>
<protein>
    <submittedName>
        <fullName evidence="1">CMD domain protein, Avi_7170 family</fullName>
    </submittedName>
</protein>
<accession>A0A1H6DST5</accession>
<dbReference type="RefSeq" id="WP_103958146.1">
    <property type="nucleotide sequence ID" value="NZ_FNVT01000006.1"/>
</dbReference>
<dbReference type="NCBIfam" id="TIGR04029">
    <property type="entry name" value="CMD_Avi_7170"/>
    <property type="match status" value="1"/>
</dbReference>
<dbReference type="SUPFAM" id="SSF69118">
    <property type="entry name" value="AhpD-like"/>
    <property type="match status" value="1"/>
</dbReference>